<evidence type="ECO:0000313" key="3">
    <source>
        <dbReference type="Proteomes" id="UP000813444"/>
    </source>
</evidence>
<name>A0A8K0T6Z6_9HYPO</name>
<dbReference type="EMBL" id="JAGPNK010000001">
    <property type="protein sequence ID" value="KAH7328269.1"/>
    <property type="molecule type" value="Genomic_DNA"/>
</dbReference>
<proteinExistence type="predicted"/>
<protein>
    <recommendedName>
        <fullName evidence="4">Cysteine-rich transmembrane CYSTM domain-containing protein</fullName>
    </recommendedName>
</protein>
<feature type="compositionally biased region" description="Low complexity" evidence="1">
    <location>
        <begin position="21"/>
        <end position="40"/>
    </location>
</feature>
<feature type="compositionally biased region" description="Pro residues" evidence="1">
    <location>
        <begin position="8"/>
        <end position="20"/>
    </location>
</feature>
<feature type="compositionally biased region" description="Low complexity" evidence="1">
    <location>
        <begin position="51"/>
        <end position="73"/>
    </location>
</feature>
<evidence type="ECO:0000313" key="2">
    <source>
        <dbReference type="EMBL" id="KAH7328269.1"/>
    </source>
</evidence>
<sequence>MASKPEQQQPPPYGAPPLQQPQPSYGAPGPYPQGGDPYQQNAYYAPGPQMGYYNQQPGPYDQQQQGPFPAGYGPYPPQPGPYGQQPVGYMPQERRGGPVAYCTTGPVVGIVALAHSCLEHRRDVGSSEQ</sequence>
<dbReference type="AlphaFoldDB" id="A0A8K0T6Z6"/>
<gene>
    <name evidence="2" type="ORF">B0I35DRAFT_403669</name>
</gene>
<reference evidence="2" key="1">
    <citation type="journal article" date="2021" name="Nat. Commun.">
        <title>Genetic determinants of endophytism in the Arabidopsis root mycobiome.</title>
        <authorList>
            <person name="Mesny F."/>
            <person name="Miyauchi S."/>
            <person name="Thiergart T."/>
            <person name="Pickel B."/>
            <person name="Atanasova L."/>
            <person name="Karlsson M."/>
            <person name="Huettel B."/>
            <person name="Barry K.W."/>
            <person name="Haridas S."/>
            <person name="Chen C."/>
            <person name="Bauer D."/>
            <person name="Andreopoulos W."/>
            <person name="Pangilinan J."/>
            <person name="LaButti K."/>
            <person name="Riley R."/>
            <person name="Lipzen A."/>
            <person name="Clum A."/>
            <person name="Drula E."/>
            <person name="Henrissat B."/>
            <person name="Kohler A."/>
            <person name="Grigoriev I.V."/>
            <person name="Martin F.M."/>
            <person name="Hacquard S."/>
        </authorList>
    </citation>
    <scope>NUCLEOTIDE SEQUENCE</scope>
    <source>
        <strain evidence="2">MPI-CAGE-CH-0235</strain>
    </source>
</reference>
<comment type="caution">
    <text evidence="2">The sequence shown here is derived from an EMBL/GenBank/DDBJ whole genome shotgun (WGS) entry which is preliminary data.</text>
</comment>
<evidence type="ECO:0008006" key="4">
    <source>
        <dbReference type="Google" id="ProtNLM"/>
    </source>
</evidence>
<organism evidence="2 3">
    <name type="scientific">Stachybotrys elegans</name>
    <dbReference type="NCBI Taxonomy" id="80388"/>
    <lineage>
        <taxon>Eukaryota</taxon>
        <taxon>Fungi</taxon>
        <taxon>Dikarya</taxon>
        <taxon>Ascomycota</taxon>
        <taxon>Pezizomycotina</taxon>
        <taxon>Sordariomycetes</taxon>
        <taxon>Hypocreomycetidae</taxon>
        <taxon>Hypocreales</taxon>
        <taxon>Stachybotryaceae</taxon>
        <taxon>Stachybotrys</taxon>
    </lineage>
</organism>
<dbReference type="Proteomes" id="UP000813444">
    <property type="component" value="Unassembled WGS sequence"/>
</dbReference>
<evidence type="ECO:0000256" key="1">
    <source>
        <dbReference type="SAM" id="MobiDB-lite"/>
    </source>
</evidence>
<feature type="region of interest" description="Disordered" evidence="1">
    <location>
        <begin position="1"/>
        <end position="91"/>
    </location>
</feature>
<keyword evidence="3" id="KW-1185">Reference proteome</keyword>
<feature type="compositionally biased region" description="Low complexity" evidence="1">
    <location>
        <begin position="81"/>
        <end position="91"/>
    </location>
</feature>
<accession>A0A8K0T6Z6</accession>